<dbReference type="InterPro" id="IPR051418">
    <property type="entry name" value="Spondin/Thrombospondin_T1"/>
</dbReference>
<dbReference type="Proteomes" id="UP000031443">
    <property type="component" value="Unassembled WGS sequence"/>
</dbReference>
<dbReference type="SUPFAM" id="SSF82895">
    <property type="entry name" value="TSP-1 type 1 repeat"/>
    <property type="match status" value="1"/>
</dbReference>
<feature type="compositionally biased region" description="Basic and acidic residues" evidence="1">
    <location>
        <begin position="240"/>
        <end position="249"/>
    </location>
</feature>
<dbReference type="GO" id="GO:0005886">
    <property type="term" value="C:plasma membrane"/>
    <property type="evidence" value="ECO:0007669"/>
    <property type="project" value="TreeGrafter"/>
</dbReference>
<evidence type="ECO:0000313" key="2">
    <source>
        <dbReference type="EMBL" id="EMP31050.1"/>
    </source>
</evidence>
<name>M7B679_CHEMY</name>
<dbReference type="PANTHER" id="PTHR11311">
    <property type="entry name" value="SPONDIN"/>
    <property type="match status" value="1"/>
</dbReference>
<gene>
    <name evidence="2" type="ORF">UY3_11823</name>
</gene>
<dbReference type="InterPro" id="IPR036383">
    <property type="entry name" value="TSP1_rpt_sf"/>
</dbReference>
<dbReference type="InterPro" id="IPR000884">
    <property type="entry name" value="TSP1_rpt"/>
</dbReference>
<dbReference type="PANTHER" id="PTHR11311:SF30">
    <property type="entry name" value="SPONDIN-LIKE TSP1 DOMAIN-CONTAINING PROTEIN"/>
    <property type="match status" value="1"/>
</dbReference>
<feature type="region of interest" description="Disordered" evidence="1">
    <location>
        <begin position="172"/>
        <end position="308"/>
    </location>
</feature>
<dbReference type="EMBL" id="KB547129">
    <property type="protein sequence ID" value="EMP31050.1"/>
    <property type="molecule type" value="Genomic_DNA"/>
</dbReference>
<evidence type="ECO:0000313" key="3">
    <source>
        <dbReference type="Proteomes" id="UP000031443"/>
    </source>
</evidence>
<dbReference type="AlphaFoldDB" id="M7B679"/>
<organism evidence="2 3">
    <name type="scientific">Chelonia mydas</name>
    <name type="common">Green sea-turtle</name>
    <name type="synonym">Chelonia agassizi</name>
    <dbReference type="NCBI Taxonomy" id="8469"/>
    <lineage>
        <taxon>Eukaryota</taxon>
        <taxon>Metazoa</taxon>
        <taxon>Chordata</taxon>
        <taxon>Craniata</taxon>
        <taxon>Vertebrata</taxon>
        <taxon>Euteleostomi</taxon>
        <taxon>Archelosauria</taxon>
        <taxon>Testudinata</taxon>
        <taxon>Testudines</taxon>
        <taxon>Cryptodira</taxon>
        <taxon>Durocryptodira</taxon>
        <taxon>Americhelydia</taxon>
        <taxon>Chelonioidea</taxon>
        <taxon>Cheloniidae</taxon>
        <taxon>Chelonia</taxon>
    </lineage>
</organism>
<dbReference type="PROSITE" id="PS50092">
    <property type="entry name" value="TSP1"/>
    <property type="match status" value="1"/>
</dbReference>
<evidence type="ECO:0000256" key="1">
    <source>
        <dbReference type="SAM" id="MobiDB-lite"/>
    </source>
</evidence>
<proteinExistence type="predicted"/>
<reference evidence="3" key="1">
    <citation type="journal article" date="2013" name="Nat. Genet.">
        <title>The draft genomes of soft-shell turtle and green sea turtle yield insights into the development and evolution of the turtle-specific body plan.</title>
        <authorList>
            <person name="Wang Z."/>
            <person name="Pascual-Anaya J."/>
            <person name="Zadissa A."/>
            <person name="Li W."/>
            <person name="Niimura Y."/>
            <person name="Huang Z."/>
            <person name="Li C."/>
            <person name="White S."/>
            <person name="Xiong Z."/>
            <person name="Fang D."/>
            <person name="Wang B."/>
            <person name="Ming Y."/>
            <person name="Chen Y."/>
            <person name="Zheng Y."/>
            <person name="Kuraku S."/>
            <person name="Pignatelli M."/>
            <person name="Herrero J."/>
            <person name="Beal K."/>
            <person name="Nozawa M."/>
            <person name="Li Q."/>
            <person name="Wang J."/>
            <person name="Zhang H."/>
            <person name="Yu L."/>
            <person name="Shigenobu S."/>
            <person name="Wang J."/>
            <person name="Liu J."/>
            <person name="Flicek P."/>
            <person name="Searle S."/>
            <person name="Wang J."/>
            <person name="Kuratani S."/>
            <person name="Yin Y."/>
            <person name="Aken B."/>
            <person name="Zhang G."/>
            <person name="Irie N."/>
        </authorList>
    </citation>
    <scope>NUCLEOTIDE SEQUENCE [LARGE SCALE GENOMIC DNA]</scope>
</reference>
<dbReference type="STRING" id="8469.M7B679"/>
<keyword evidence="3" id="KW-1185">Reference proteome</keyword>
<dbReference type="GO" id="GO:0030036">
    <property type="term" value="P:actin cytoskeleton organization"/>
    <property type="evidence" value="ECO:0007669"/>
    <property type="project" value="TreeGrafter"/>
</dbReference>
<sequence>MTSPKGNRTRTRTIKQFPIGSESECPELEETEQCSSQGDGVAPCVTYGWRTTEWTECRVDPLLSQQDKRRGNQTALCGGGIQTREVYCVQANENLLSYLNTLKEKEGFKLRKRSITNEPTGGTGNCPHLLEAIPCEEPSCYDWRIVRLEECIPDNEKQCGPGTQVPEVVCINSDEGKEPPSEPEWAGPGQASASPRKGKGGTGSTKGGALCPVRRAPGRETDTGCWLLPRDPAADPCEALGKEEPDRGEGLWQPGLPAAEHPEEPGLPAADYPEEPGLPTADYPEEMEIQELPAADYPEEMEGPERPA</sequence>
<accession>M7B679</accession>
<protein>
    <submittedName>
        <fullName evidence="2">Thrombospondin type-1 domain-containing protein 7A</fullName>
    </submittedName>
</protein>